<feature type="compositionally biased region" description="Low complexity" evidence="10">
    <location>
        <begin position="612"/>
        <end position="630"/>
    </location>
</feature>
<keyword evidence="5 9" id="KW-0812">Transmembrane</keyword>
<evidence type="ECO:0000256" key="3">
    <source>
        <dbReference type="ARBA" id="ARBA00022448"/>
    </source>
</evidence>
<feature type="domain" description="PapC N-terminal" evidence="13">
    <location>
        <begin position="56"/>
        <end position="191"/>
    </location>
</feature>
<dbReference type="InterPro" id="IPR000015">
    <property type="entry name" value="Fimb_usher"/>
</dbReference>
<dbReference type="Pfam" id="PF13953">
    <property type="entry name" value="PapC_C"/>
    <property type="match status" value="1"/>
</dbReference>
<evidence type="ECO:0000256" key="1">
    <source>
        <dbReference type="ARBA" id="ARBA00004571"/>
    </source>
</evidence>
<evidence type="ECO:0000256" key="6">
    <source>
        <dbReference type="ARBA" id="ARBA00022729"/>
    </source>
</evidence>
<dbReference type="InterPro" id="IPR025885">
    <property type="entry name" value="PapC_N"/>
</dbReference>
<dbReference type="FunFam" id="2.60.40.2610:FF:000001">
    <property type="entry name" value="Outer membrane fimbrial usher protein"/>
    <property type="match status" value="1"/>
</dbReference>
<evidence type="ECO:0000313" key="15">
    <source>
        <dbReference type="Proteomes" id="UP000198481"/>
    </source>
</evidence>
<keyword evidence="7 9" id="KW-0472">Membrane</keyword>
<dbReference type="PROSITE" id="PS01151">
    <property type="entry name" value="FIMBRIAL_USHER"/>
    <property type="match status" value="1"/>
</dbReference>
<dbReference type="PANTHER" id="PTHR30451">
    <property type="entry name" value="OUTER MEMBRANE USHER PROTEIN"/>
    <property type="match status" value="1"/>
</dbReference>
<protein>
    <submittedName>
        <fullName evidence="14">Outer membrane usher protein</fullName>
    </submittedName>
</protein>
<keyword evidence="3 9" id="KW-0813">Transport</keyword>
<evidence type="ECO:0000259" key="12">
    <source>
        <dbReference type="Pfam" id="PF13953"/>
    </source>
</evidence>
<dbReference type="Gene3D" id="3.10.20.410">
    <property type="match status" value="1"/>
</dbReference>
<keyword evidence="8 9" id="KW-0998">Cell outer membrane</keyword>
<reference evidence="14 15" key="1">
    <citation type="submission" date="2016-10" db="EMBL/GenBank/DDBJ databases">
        <authorList>
            <person name="de Groot N.N."/>
        </authorList>
    </citation>
    <scope>NUCLEOTIDE SEQUENCE [LARGE SCALE GENOMIC DNA]</scope>
    <source>
        <strain evidence="14 15">LMG 26867</strain>
    </source>
</reference>
<keyword evidence="4" id="KW-1134">Transmembrane beta strand</keyword>
<dbReference type="STRING" id="1148509.SAMN05216222_4795"/>
<evidence type="ECO:0000256" key="5">
    <source>
        <dbReference type="ARBA" id="ARBA00022692"/>
    </source>
</evidence>
<proteinExistence type="inferred from homology"/>
<comment type="similarity">
    <text evidence="2 9">Belongs to the fimbrial export usher family.</text>
</comment>
<dbReference type="InterPro" id="IPR037224">
    <property type="entry name" value="PapC_N_sf"/>
</dbReference>
<evidence type="ECO:0000256" key="7">
    <source>
        <dbReference type="ARBA" id="ARBA00023136"/>
    </source>
</evidence>
<evidence type="ECO:0000256" key="10">
    <source>
        <dbReference type="SAM" id="MobiDB-lite"/>
    </source>
</evidence>
<evidence type="ECO:0000256" key="9">
    <source>
        <dbReference type="RuleBase" id="RU003884"/>
    </source>
</evidence>
<evidence type="ECO:0000259" key="13">
    <source>
        <dbReference type="Pfam" id="PF13954"/>
    </source>
</evidence>
<feature type="chain" id="PRO_5009269306" evidence="11">
    <location>
        <begin position="44"/>
        <end position="879"/>
    </location>
</feature>
<evidence type="ECO:0000256" key="11">
    <source>
        <dbReference type="SAM" id="SignalP"/>
    </source>
</evidence>
<evidence type="ECO:0000313" key="14">
    <source>
        <dbReference type="EMBL" id="SDT51108.1"/>
    </source>
</evidence>
<dbReference type="Pfam" id="PF13954">
    <property type="entry name" value="PapC_N"/>
    <property type="match status" value="1"/>
</dbReference>
<dbReference type="InterPro" id="IPR018030">
    <property type="entry name" value="Fimbrial_membr_usher_CS"/>
</dbReference>
<feature type="signal peptide" evidence="11">
    <location>
        <begin position="1"/>
        <end position="43"/>
    </location>
</feature>
<gene>
    <name evidence="14" type="ORF">SAMN05216222_4795</name>
</gene>
<dbReference type="AlphaFoldDB" id="A0A1H2AYS2"/>
<feature type="domain" description="PapC-like C-terminal" evidence="12">
    <location>
        <begin position="797"/>
        <end position="861"/>
    </location>
</feature>
<dbReference type="InterPro" id="IPR025949">
    <property type="entry name" value="PapC-like_C"/>
</dbReference>
<dbReference type="Pfam" id="PF00577">
    <property type="entry name" value="Usher"/>
    <property type="match status" value="1"/>
</dbReference>
<dbReference type="PANTHER" id="PTHR30451:SF20">
    <property type="entry name" value="FIMBRIAE USHER"/>
    <property type="match status" value="1"/>
</dbReference>
<keyword evidence="9" id="KW-1029">Fimbrium biogenesis</keyword>
<dbReference type="GO" id="GO:0015473">
    <property type="term" value="F:fimbrial usher porin activity"/>
    <property type="evidence" value="ECO:0007669"/>
    <property type="project" value="InterPro"/>
</dbReference>
<dbReference type="Gene3D" id="2.60.40.2070">
    <property type="match status" value="1"/>
</dbReference>
<accession>A0A1H2AYS2</accession>
<sequence length="879" mass="94986">MPTYRVSAFKMGLVFARHCWLRGFVQSTLFSTVSLMSPGIAMAQSTVAASTDAYVFDDNMLFGSGSLARFNRVNAIEPGQYRVDLFINGRFVDRVDLRFADQGEGDVQPCLPVALLESGGVLKSAIQSPSTAQCLVLGKAVQGASTAFDFGQMRLDLNVPQSLMLNTPRGYVAPQNLDGGNTIGFVNYSASQYHVTRTGNYSGSSDSSYLALNSGLNMGLWRLRQQGNLRYDNDNGSHWNTTRTYAQRALPGLQGEMTVGQGFTSGRFFSGMSYTGLEIASDDRMLPESVRGYAPTVRGIAKTNAQVIVRQNGNDIYQTTVAPGPFEINDLYSTSYNGDLEVSVVEADGSVSRFTVPFSAVPESLRPGLSRYSMAIGRSRDLGDQDPFSEMTYQRGLTNSVTANSGFRVAEGYQALVLGGVYANTLGAFGLDTTYSRANLPNEGLLDGWMARLSYSRTFQPTKTTLSIAGYRYSTEGYRDLGDVLGVRESIRNQQTWESTSYMQRSRFEVSINQNLNDYGSVFLSGSTQDYRSGRERDTQLQFGWANTLRNNVSVNLSVSRQSTGSYLNRRSGNYNDQLGNTVSDNGVGTTRSAGTQETVTLLSVSFPLGSPARSNVPSLSSSVTHSSTSGDLYQTSLSGTQGVDQSLSYSMDVSRDADQKQNVWSANVQKHLPNASVSASASKGQDYWQASGSARGALAVHGGGVTFGPYLGDTFALIEAKGASGAKVMNGMGATIDSDGYALVPSLTPYRYNTVAINPEGMSEKAELDDGQRRVAPYAGAAVKVEFKTRVGNAILVKALRPGGEAVPMGADVLDQNGSLIGMVGQGSQAYLRTEKLKGRLTVRWGEGANEQCRMQFDLTRQDVSQALIKLNSDCRRP</sequence>
<dbReference type="Gene3D" id="2.60.40.3110">
    <property type="match status" value="1"/>
</dbReference>
<comment type="subcellular location">
    <subcellularLocation>
        <location evidence="1 9">Cell outer membrane</location>
        <topology evidence="1 9">Multi-pass membrane protein</topology>
    </subcellularLocation>
</comment>
<evidence type="ECO:0000256" key="2">
    <source>
        <dbReference type="ARBA" id="ARBA00008064"/>
    </source>
</evidence>
<dbReference type="GO" id="GO:0009279">
    <property type="term" value="C:cell outer membrane"/>
    <property type="evidence" value="ECO:0007669"/>
    <property type="project" value="UniProtKB-SubCell"/>
</dbReference>
<feature type="region of interest" description="Disordered" evidence="10">
    <location>
        <begin position="612"/>
        <end position="638"/>
    </location>
</feature>
<name>A0A1H2AYS2_9PSED</name>
<organism evidence="14 15">
    <name type="scientific">Pseudomonas prosekii</name>
    <dbReference type="NCBI Taxonomy" id="1148509"/>
    <lineage>
        <taxon>Bacteria</taxon>
        <taxon>Pseudomonadati</taxon>
        <taxon>Pseudomonadota</taxon>
        <taxon>Gammaproteobacteria</taxon>
        <taxon>Pseudomonadales</taxon>
        <taxon>Pseudomonadaceae</taxon>
        <taxon>Pseudomonas</taxon>
    </lineage>
</organism>
<dbReference type="InterPro" id="IPR042186">
    <property type="entry name" value="FimD_plug_dom"/>
</dbReference>
<dbReference type="EMBL" id="LT629762">
    <property type="protein sequence ID" value="SDT51108.1"/>
    <property type="molecule type" value="Genomic_DNA"/>
</dbReference>
<dbReference type="FunFam" id="2.60.40.3110:FF:000001">
    <property type="entry name" value="Putative fimbrial outer membrane usher"/>
    <property type="match status" value="1"/>
</dbReference>
<dbReference type="Proteomes" id="UP000198481">
    <property type="component" value="Chromosome I"/>
</dbReference>
<keyword evidence="6 11" id="KW-0732">Signal</keyword>
<evidence type="ECO:0000256" key="4">
    <source>
        <dbReference type="ARBA" id="ARBA00022452"/>
    </source>
</evidence>
<dbReference type="InterPro" id="IPR043142">
    <property type="entry name" value="PapC-like_C_sf"/>
</dbReference>
<evidence type="ECO:0000256" key="8">
    <source>
        <dbReference type="ARBA" id="ARBA00023237"/>
    </source>
</evidence>
<dbReference type="Gene3D" id="2.60.40.2610">
    <property type="entry name" value="Outer membrane usher protein FimD, plug domain"/>
    <property type="match status" value="1"/>
</dbReference>
<dbReference type="GO" id="GO:0009297">
    <property type="term" value="P:pilus assembly"/>
    <property type="evidence" value="ECO:0007669"/>
    <property type="project" value="InterPro"/>
</dbReference>
<dbReference type="SUPFAM" id="SSF141729">
    <property type="entry name" value="FimD N-terminal domain-like"/>
    <property type="match status" value="1"/>
</dbReference>